<feature type="transmembrane region" description="Helical" evidence="1">
    <location>
        <begin position="303"/>
        <end position="319"/>
    </location>
</feature>
<sequence length="867" mass="100271">MANWLNGANNQDKSKQRKRWEIEDKKLLKNLRMKLADDGNSDCQFEAAKMLLDDTDDLDSSCQVQGINYLKKAASQGHEMALELLGACYRTRRGINSSNESEIKEFLSLTPAERTARHAAHELFNSLCNGNEYVTVEQLEKRMREIYKLQKKKKKHDDGRVYDNEEILDQEEIEEANISSSNKTSSSSFYIRKQRRLNHDESHISKENLLVAADNYSHGELPQVNNALTLSIPHPHALQHVPYFHRPFFHPAMFFSLLYHRFIKIFSSFPSDLFNKYQILFALLMYALLSTNTNLLISLPTVVYYISLFIMVVASFKMLKSKHEFIDFRIWSGLFLSYNENVYADNSENQFLRNNLKPYFWFFLAFAVNLMIYPLISDQWLPNSEITVVSLTLMFLTLVCFINTSSHSGLPDFITLMSFAVNIVAKYPDSVVSSKWRFLDLKIPEIPSFMIGSGIEFSMNCRGMLYIVIIIFMLILARRRNWHGIYQFLIPHCVTLAWMQISLINSQSATTFGLMRSCLGLAGIIFFLPAFGLATLFIPVFAAVEWISVKDSTNKLFITISTSLIAILGSCFMAISHRTGKYVTYVQILLCVCACFFLCTPYMKMNDENPYASYLQEAKVISNVDIEETTIDWKTFYKYCLESSDGNKINLQMRCRHLDGIKINWDGIVSDVEISQIRNWRKDFLERFLPDFISKHIICYFGEINKAECFNNENCEIKEFIENQKQCNLDKWNIYEYAITVNIQSKSSGLLNYNTKQDSKVVLKAHHIFGNFTTRLNSSDKIWFKGALKTFPSSSHNHEISDLLACKNDKHTRIEVNSIGCLQCLDKNLLPVTQNSMFNIDNQPLESLRRGFKYLLNSLFYPMITFK</sequence>
<keyword evidence="1" id="KW-0472">Membrane</keyword>
<dbReference type="InterPro" id="IPR011990">
    <property type="entry name" value="TPR-like_helical_dom_sf"/>
</dbReference>
<dbReference type="InterPro" id="IPR026209">
    <property type="entry name" value="Wolframin_fam"/>
</dbReference>
<dbReference type="PANTHER" id="PTHR13098:SF3">
    <property type="entry name" value="WOLFRAMIN"/>
    <property type="match status" value="1"/>
</dbReference>
<accession>A0A9J6BVY6</accession>
<feature type="transmembrane region" description="Helical" evidence="1">
    <location>
        <begin position="359"/>
        <end position="376"/>
    </location>
</feature>
<feature type="transmembrane region" description="Helical" evidence="1">
    <location>
        <begin position="521"/>
        <end position="544"/>
    </location>
</feature>
<keyword evidence="1" id="KW-0812">Transmembrane</keyword>
<dbReference type="GO" id="GO:0055074">
    <property type="term" value="P:calcium ion homeostasis"/>
    <property type="evidence" value="ECO:0007669"/>
    <property type="project" value="TreeGrafter"/>
</dbReference>
<evidence type="ECO:0000313" key="5">
    <source>
        <dbReference type="EMBL" id="KAG5673677.1"/>
    </source>
</evidence>
<feature type="domain" description="Wolframin EF-hand" evidence="3">
    <location>
        <begin position="116"/>
        <end position="217"/>
    </location>
</feature>
<feature type="domain" description="Wolframin OB-fold" evidence="2">
    <location>
        <begin position="732"/>
        <end position="867"/>
    </location>
</feature>
<keyword evidence="6" id="KW-1185">Reference proteome</keyword>
<dbReference type="GO" id="GO:0030968">
    <property type="term" value="P:endoplasmic reticulum unfolded protein response"/>
    <property type="evidence" value="ECO:0007669"/>
    <property type="project" value="TreeGrafter"/>
</dbReference>
<evidence type="ECO:0000313" key="6">
    <source>
        <dbReference type="Proteomes" id="UP001107558"/>
    </source>
</evidence>
<dbReference type="InterPro" id="IPR045461">
    <property type="entry name" value="Wolframin_OB_fold"/>
</dbReference>
<dbReference type="EMBL" id="JADBJN010000003">
    <property type="protein sequence ID" value="KAG5673677.1"/>
    <property type="molecule type" value="Genomic_DNA"/>
</dbReference>
<dbReference type="Pfam" id="PF19913">
    <property type="entry name" value="WCOB"/>
    <property type="match status" value="1"/>
</dbReference>
<feature type="transmembrane region" description="Helical" evidence="1">
    <location>
        <begin position="457"/>
        <end position="477"/>
    </location>
</feature>
<dbReference type="Pfam" id="PF20023">
    <property type="entry name" value="WSLR"/>
    <property type="match status" value="1"/>
</dbReference>
<dbReference type="InterPro" id="IPR045458">
    <property type="entry name" value="Wolframin_Sel1-like_rpt"/>
</dbReference>
<dbReference type="InterPro" id="IPR045400">
    <property type="entry name" value="Wolframin_Cys-rich"/>
</dbReference>
<feature type="transmembrane region" description="Helical" evidence="1">
    <location>
        <begin position="556"/>
        <end position="576"/>
    </location>
</feature>
<name>A0A9J6BVY6_POLVA</name>
<dbReference type="Pfam" id="PF20053">
    <property type="entry name" value="WC-rich"/>
    <property type="match status" value="1"/>
</dbReference>
<dbReference type="InterPro" id="IPR045460">
    <property type="entry name" value="Wolframin_EF-hand"/>
</dbReference>
<gene>
    <name evidence="5" type="ORF">PVAND_003703</name>
</gene>
<evidence type="ECO:0000256" key="1">
    <source>
        <dbReference type="SAM" id="Phobius"/>
    </source>
</evidence>
<dbReference type="GO" id="GO:0005789">
    <property type="term" value="C:endoplasmic reticulum membrane"/>
    <property type="evidence" value="ECO:0007669"/>
    <property type="project" value="TreeGrafter"/>
</dbReference>
<dbReference type="AlphaFoldDB" id="A0A9J6BVY6"/>
<feature type="domain" description="Wolframin cysteine-rich" evidence="4">
    <location>
        <begin position="633"/>
        <end position="729"/>
    </location>
</feature>
<dbReference type="Gene3D" id="1.25.40.10">
    <property type="entry name" value="Tetratricopeptide repeat domain"/>
    <property type="match status" value="1"/>
</dbReference>
<dbReference type="PRINTS" id="PR02060">
    <property type="entry name" value="WOLFFAMILY"/>
</dbReference>
<evidence type="ECO:0000259" key="2">
    <source>
        <dbReference type="Pfam" id="PF19913"/>
    </source>
</evidence>
<reference evidence="5" key="1">
    <citation type="submission" date="2021-03" db="EMBL/GenBank/DDBJ databases">
        <title>Chromosome level genome of the anhydrobiotic midge Polypedilum vanderplanki.</title>
        <authorList>
            <person name="Yoshida Y."/>
            <person name="Kikawada T."/>
            <person name="Gusev O."/>
        </authorList>
    </citation>
    <scope>NUCLEOTIDE SEQUENCE</scope>
    <source>
        <strain evidence="5">NIAS01</strain>
        <tissue evidence="5">Whole body or cell culture</tissue>
    </source>
</reference>
<comment type="caution">
    <text evidence="5">The sequence shown here is derived from an EMBL/GenBank/DDBJ whole genome shotgun (WGS) entry which is preliminary data.</text>
</comment>
<keyword evidence="1" id="KW-1133">Transmembrane helix</keyword>
<feature type="transmembrane region" description="Helical" evidence="1">
    <location>
        <begin position="582"/>
        <end position="603"/>
    </location>
</feature>
<dbReference type="OrthoDB" id="5865303at2759"/>
<feature type="transmembrane region" description="Helical" evidence="1">
    <location>
        <begin position="484"/>
        <end position="501"/>
    </location>
</feature>
<dbReference type="PANTHER" id="PTHR13098">
    <property type="entry name" value="WOLFRAMIN"/>
    <property type="match status" value="1"/>
</dbReference>
<dbReference type="Proteomes" id="UP001107558">
    <property type="component" value="Chromosome 3"/>
</dbReference>
<protein>
    <recommendedName>
        <fullName evidence="7">Wolframin-like protein</fullName>
    </recommendedName>
</protein>
<feature type="transmembrane region" description="Helical" evidence="1">
    <location>
        <begin position="382"/>
        <end position="402"/>
    </location>
</feature>
<evidence type="ECO:0008006" key="7">
    <source>
        <dbReference type="Google" id="ProtNLM"/>
    </source>
</evidence>
<proteinExistence type="predicted"/>
<evidence type="ECO:0000259" key="4">
    <source>
        <dbReference type="Pfam" id="PF20053"/>
    </source>
</evidence>
<organism evidence="5 6">
    <name type="scientific">Polypedilum vanderplanki</name>
    <name type="common">Sleeping chironomid midge</name>
    <dbReference type="NCBI Taxonomy" id="319348"/>
    <lineage>
        <taxon>Eukaryota</taxon>
        <taxon>Metazoa</taxon>
        <taxon>Ecdysozoa</taxon>
        <taxon>Arthropoda</taxon>
        <taxon>Hexapoda</taxon>
        <taxon>Insecta</taxon>
        <taxon>Pterygota</taxon>
        <taxon>Neoptera</taxon>
        <taxon>Endopterygota</taxon>
        <taxon>Diptera</taxon>
        <taxon>Nematocera</taxon>
        <taxon>Chironomoidea</taxon>
        <taxon>Chironomidae</taxon>
        <taxon>Chironominae</taxon>
        <taxon>Polypedilum</taxon>
        <taxon>Polypedilum</taxon>
    </lineage>
</organism>
<dbReference type="Pfam" id="PF19914">
    <property type="entry name" value="WEF-hand"/>
    <property type="match status" value="1"/>
</dbReference>
<evidence type="ECO:0000259" key="3">
    <source>
        <dbReference type="Pfam" id="PF19914"/>
    </source>
</evidence>